<dbReference type="Proteomes" id="UP001157502">
    <property type="component" value="Chromosome 33"/>
</dbReference>
<keyword evidence="2" id="KW-1185">Reference proteome</keyword>
<sequence length="97" mass="10471">MWVHHACLCLKAKSPLSERGRGPHTSAAPENRLIHHLGGVMDVAGAKRLPGEGCPAGISDNQPVCLNILGEKPSTRPKGIQSDSQQETRHKRKPPLI</sequence>
<accession>A0ACC2F7J9</accession>
<organism evidence="1 2">
    <name type="scientific">Dallia pectoralis</name>
    <name type="common">Alaska blackfish</name>
    <dbReference type="NCBI Taxonomy" id="75939"/>
    <lineage>
        <taxon>Eukaryota</taxon>
        <taxon>Metazoa</taxon>
        <taxon>Chordata</taxon>
        <taxon>Craniata</taxon>
        <taxon>Vertebrata</taxon>
        <taxon>Euteleostomi</taxon>
        <taxon>Actinopterygii</taxon>
        <taxon>Neopterygii</taxon>
        <taxon>Teleostei</taxon>
        <taxon>Protacanthopterygii</taxon>
        <taxon>Esociformes</taxon>
        <taxon>Umbridae</taxon>
        <taxon>Dallia</taxon>
    </lineage>
</organism>
<comment type="caution">
    <text evidence="1">The sequence shown here is derived from an EMBL/GenBank/DDBJ whole genome shotgun (WGS) entry which is preliminary data.</text>
</comment>
<dbReference type="EMBL" id="CM055760">
    <property type="protein sequence ID" value="KAJ7987260.1"/>
    <property type="molecule type" value="Genomic_DNA"/>
</dbReference>
<proteinExistence type="predicted"/>
<evidence type="ECO:0000313" key="1">
    <source>
        <dbReference type="EMBL" id="KAJ7987260.1"/>
    </source>
</evidence>
<reference evidence="1" key="1">
    <citation type="submission" date="2021-05" db="EMBL/GenBank/DDBJ databases">
        <authorList>
            <person name="Pan Q."/>
            <person name="Jouanno E."/>
            <person name="Zahm M."/>
            <person name="Klopp C."/>
            <person name="Cabau C."/>
            <person name="Louis A."/>
            <person name="Berthelot C."/>
            <person name="Parey E."/>
            <person name="Roest Crollius H."/>
            <person name="Montfort J."/>
            <person name="Robinson-Rechavi M."/>
            <person name="Bouchez O."/>
            <person name="Lampietro C."/>
            <person name="Lopez Roques C."/>
            <person name="Donnadieu C."/>
            <person name="Postlethwait J."/>
            <person name="Bobe J."/>
            <person name="Dillon D."/>
            <person name="Chandos A."/>
            <person name="von Hippel F."/>
            <person name="Guiguen Y."/>
        </authorList>
    </citation>
    <scope>NUCLEOTIDE SEQUENCE</scope>
    <source>
        <strain evidence="1">YG-Jan2019</strain>
    </source>
</reference>
<protein>
    <submittedName>
        <fullName evidence="1">Uncharacterized protein</fullName>
    </submittedName>
</protein>
<evidence type="ECO:0000313" key="2">
    <source>
        <dbReference type="Proteomes" id="UP001157502"/>
    </source>
</evidence>
<gene>
    <name evidence="1" type="ORF">DPEC_G00336890</name>
</gene>
<name>A0ACC2F7J9_DALPE</name>